<evidence type="ECO:0000313" key="3">
    <source>
        <dbReference type="Proteomes" id="UP001303373"/>
    </source>
</evidence>
<evidence type="ECO:0000256" key="1">
    <source>
        <dbReference type="SAM" id="SignalP"/>
    </source>
</evidence>
<protein>
    <submittedName>
        <fullName evidence="2">Hydrophobin-1</fullName>
    </submittedName>
</protein>
<organism evidence="2 3">
    <name type="scientific">Acrodontium crateriforme</name>
    <dbReference type="NCBI Taxonomy" id="150365"/>
    <lineage>
        <taxon>Eukaryota</taxon>
        <taxon>Fungi</taxon>
        <taxon>Dikarya</taxon>
        <taxon>Ascomycota</taxon>
        <taxon>Pezizomycotina</taxon>
        <taxon>Dothideomycetes</taxon>
        <taxon>Dothideomycetidae</taxon>
        <taxon>Mycosphaerellales</taxon>
        <taxon>Teratosphaeriaceae</taxon>
        <taxon>Acrodontium</taxon>
    </lineage>
</organism>
<feature type="chain" id="PRO_5042979851" evidence="1">
    <location>
        <begin position="19"/>
        <end position="102"/>
    </location>
</feature>
<dbReference type="EMBL" id="CP138580">
    <property type="protein sequence ID" value="WPG97533.1"/>
    <property type="molecule type" value="Genomic_DNA"/>
</dbReference>
<name>A0AAQ3LX68_9PEZI</name>
<keyword evidence="1" id="KW-0732">Signal</keyword>
<accession>A0AAQ3LX68</accession>
<dbReference type="AlphaFoldDB" id="A0AAQ3LX68"/>
<sequence length="102" mass="10011">MFSKTIIALAFAATAVMAAPGFSSGNAEGDQVTACGNGQKLACCSTNGDGNQSLISGLNCLSVPILAVPIEKACGSNVAACCPHDPASGALVIQADCNAIPI</sequence>
<reference evidence="2 3" key="1">
    <citation type="submission" date="2023-11" db="EMBL/GenBank/DDBJ databases">
        <title>An acidophilic fungus is an integral part of prey digestion in a carnivorous sundew plant.</title>
        <authorList>
            <person name="Tsai I.J."/>
        </authorList>
    </citation>
    <scope>NUCLEOTIDE SEQUENCE [LARGE SCALE GENOMIC DNA]</scope>
    <source>
        <strain evidence="2">169a</strain>
    </source>
</reference>
<feature type="signal peptide" evidence="1">
    <location>
        <begin position="1"/>
        <end position="18"/>
    </location>
</feature>
<gene>
    <name evidence="2" type="ORF">R9X50_00031000</name>
</gene>
<dbReference type="Proteomes" id="UP001303373">
    <property type="component" value="Chromosome 1"/>
</dbReference>
<keyword evidence="3" id="KW-1185">Reference proteome</keyword>
<proteinExistence type="predicted"/>
<evidence type="ECO:0000313" key="2">
    <source>
        <dbReference type="EMBL" id="WPG97533.1"/>
    </source>
</evidence>